<dbReference type="SUPFAM" id="SSF52047">
    <property type="entry name" value="RNI-like"/>
    <property type="match status" value="1"/>
</dbReference>
<keyword evidence="1" id="KW-0175">Coiled coil</keyword>
<accession>A0A6A6CLJ5</accession>
<proteinExistence type="predicted"/>
<dbReference type="EMBL" id="ML993594">
    <property type="protein sequence ID" value="KAF2167030.1"/>
    <property type="molecule type" value="Genomic_DNA"/>
</dbReference>
<keyword evidence="3" id="KW-1185">Reference proteome</keyword>
<dbReference type="GeneID" id="54565921"/>
<dbReference type="RefSeq" id="XP_033667919.1">
    <property type="nucleotide sequence ID" value="XM_033812649.1"/>
</dbReference>
<evidence type="ECO:0000313" key="2">
    <source>
        <dbReference type="EMBL" id="KAF2167030.1"/>
    </source>
</evidence>
<name>A0A6A6CLJ5_ZASCE</name>
<dbReference type="Proteomes" id="UP000799537">
    <property type="component" value="Unassembled WGS sequence"/>
</dbReference>
<evidence type="ECO:0000256" key="1">
    <source>
        <dbReference type="SAM" id="Coils"/>
    </source>
</evidence>
<dbReference type="Gene3D" id="3.80.10.10">
    <property type="entry name" value="Ribonuclease Inhibitor"/>
    <property type="match status" value="1"/>
</dbReference>
<dbReference type="OrthoDB" id="3438345at2759"/>
<evidence type="ECO:0000313" key="3">
    <source>
        <dbReference type="Proteomes" id="UP000799537"/>
    </source>
</evidence>
<feature type="coiled-coil region" evidence="1">
    <location>
        <begin position="115"/>
        <end position="142"/>
    </location>
</feature>
<organism evidence="2 3">
    <name type="scientific">Zasmidium cellare ATCC 36951</name>
    <dbReference type="NCBI Taxonomy" id="1080233"/>
    <lineage>
        <taxon>Eukaryota</taxon>
        <taxon>Fungi</taxon>
        <taxon>Dikarya</taxon>
        <taxon>Ascomycota</taxon>
        <taxon>Pezizomycotina</taxon>
        <taxon>Dothideomycetes</taxon>
        <taxon>Dothideomycetidae</taxon>
        <taxon>Mycosphaerellales</taxon>
        <taxon>Mycosphaerellaceae</taxon>
        <taxon>Zasmidium</taxon>
    </lineage>
</organism>
<protein>
    <submittedName>
        <fullName evidence="2">Uncharacterized protein</fullName>
    </submittedName>
</protein>
<dbReference type="InterPro" id="IPR032675">
    <property type="entry name" value="LRR_dom_sf"/>
</dbReference>
<gene>
    <name evidence="2" type="ORF">M409DRAFT_54245</name>
</gene>
<sequence>MAAAGLECLTSELFEMIVQRLDLSNVRNLRLVCRNVAFKATQDTYRQFFRVKHVDLTRPGLETFAQLTSSGGLGCLVEHLTLVGIVYNPTLLENVVKSGKKSVLREGSSSYMVSRSCSEEELKQARNDLETMRRRQADLDELRQQRVDVSLLKTALCNLAANINHTPLKSLSLQIAVYRENTKIKLSPSDGKCWKSVFEATARSFVLAMSCLRDSKLPVEGLDIFAKKPESLCCSLPCDTLNQLEWAVGFGPSFTTLKSLSISISDPIADESEYHARKSGDPAQKVPFELIKQKRDRETLRALILDEGNVSGLCEMLSVCHHLEELELSAYALERSDSELEDLQETMRRRYMDNLANHMMPLVQLRKLRIGGLSASQEDLLAFLRNHSSSLRGLELSSISIDRGSFAPVMLCIRDMNLESIQLEDLWENGDLVLLNDEMESEYTKIGGDYLGQNVINITGADTSNKIAYSPYRGPAVGSPKVRRWQQRKKMDFGRL</sequence>
<dbReference type="AlphaFoldDB" id="A0A6A6CLJ5"/>
<reference evidence="2" key="1">
    <citation type="journal article" date="2020" name="Stud. Mycol.">
        <title>101 Dothideomycetes genomes: a test case for predicting lifestyles and emergence of pathogens.</title>
        <authorList>
            <person name="Haridas S."/>
            <person name="Albert R."/>
            <person name="Binder M."/>
            <person name="Bloem J."/>
            <person name="Labutti K."/>
            <person name="Salamov A."/>
            <person name="Andreopoulos B."/>
            <person name="Baker S."/>
            <person name="Barry K."/>
            <person name="Bills G."/>
            <person name="Bluhm B."/>
            <person name="Cannon C."/>
            <person name="Castanera R."/>
            <person name="Culley D."/>
            <person name="Daum C."/>
            <person name="Ezra D."/>
            <person name="Gonzalez J."/>
            <person name="Henrissat B."/>
            <person name="Kuo A."/>
            <person name="Liang C."/>
            <person name="Lipzen A."/>
            <person name="Lutzoni F."/>
            <person name="Magnuson J."/>
            <person name="Mondo S."/>
            <person name="Nolan M."/>
            <person name="Ohm R."/>
            <person name="Pangilinan J."/>
            <person name="Park H.-J."/>
            <person name="Ramirez L."/>
            <person name="Alfaro M."/>
            <person name="Sun H."/>
            <person name="Tritt A."/>
            <person name="Yoshinaga Y."/>
            <person name="Zwiers L.-H."/>
            <person name="Turgeon B."/>
            <person name="Goodwin S."/>
            <person name="Spatafora J."/>
            <person name="Crous P."/>
            <person name="Grigoriev I."/>
        </authorList>
    </citation>
    <scope>NUCLEOTIDE SEQUENCE</scope>
    <source>
        <strain evidence="2">ATCC 36951</strain>
    </source>
</reference>